<dbReference type="AlphaFoldDB" id="A0A5C5E6T1"/>
<dbReference type="RefSeq" id="WP_140185677.1">
    <property type="nucleotide sequence ID" value="NZ_VENO01000002.1"/>
</dbReference>
<evidence type="ECO:0000256" key="1">
    <source>
        <dbReference type="SAM" id="MobiDB-lite"/>
    </source>
</evidence>
<accession>A0A5C5E6T1</accession>
<evidence type="ECO:0000313" key="2">
    <source>
        <dbReference type="EMBL" id="TNV68917.1"/>
    </source>
</evidence>
<keyword evidence="3" id="KW-1185">Reference proteome</keyword>
<reference evidence="2 3" key="1">
    <citation type="submission" date="2019-06" db="EMBL/GenBank/DDBJ databases">
        <title>Description Trichococcus psychrophilus sp. nov., isolated from a cold spring, by genomic and phenotypic analyses.</title>
        <authorList>
            <person name="Zakharyuk A."/>
        </authorList>
    </citation>
    <scope>NUCLEOTIDE SEQUENCE [LARGE SCALE GENOMIC DNA]</scope>
    <source>
        <strain evidence="2 3">SKBG</strain>
    </source>
</reference>
<name>A0A5C5E6T1_9LACT</name>
<comment type="caution">
    <text evidence="2">The sequence shown here is derived from an EMBL/GenBank/DDBJ whole genome shotgun (WGS) entry which is preliminary data.</text>
</comment>
<gene>
    <name evidence="2" type="ORF">FHK04_05180</name>
</gene>
<dbReference type="EMBL" id="VENO01000002">
    <property type="protein sequence ID" value="TNV68917.1"/>
    <property type="molecule type" value="Genomic_DNA"/>
</dbReference>
<proteinExistence type="predicted"/>
<feature type="compositionally biased region" description="Polar residues" evidence="1">
    <location>
        <begin position="360"/>
        <end position="371"/>
    </location>
</feature>
<feature type="region of interest" description="Disordered" evidence="1">
    <location>
        <begin position="354"/>
        <end position="373"/>
    </location>
</feature>
<protein>
    <submittedName>
        <fullName evidence="2">Uncharacterized protein</fullName>
    </submittedName>
</protein>
<evidence type="ECO:0000313" key="3">
    <source>
        <dbReference type="Proteomes" id="UP000313395"/>
    </source>
</evidence>
<organism evidence="2 3">
    <name type="scientific">Trichococcus shcherbakoviae subsp. psychrophilus</name>
    <dbReference type="NCBI Taxonomy" id="2585775"/>
    <lineage>
        <taxon>Bacteria</taxon>
        <taxon>Bacillati</taxon>
        <taxon>Bacillota</taxon>
        <taxon>Bacilli</taxon>
        <taxon>Lactobacillales</taxon>
        <taxon>Carnobacteriaceae</taxon>
        <taxon>Trichococcus</taxon>
    </lineage>
</organism>
<dbReference type="Proteomes" id="UP000313395">
    <property type="component" value="Unassembled WGS sequence"/>
</dbReference>
<sequence length="387" mass="44694">MEEHENFVYTVKIDNDVIANLLDSEDKRALVLYVYCLRMGMFTPCTPAKVNDMLEFFELEYQTNNMKSLKKSLAVLINSKLVDVYDDLEMTEVANIDKLRKNRTLYIKAHESKASDYFTLIQTDVLDKIIFNKYKNKEDMIAILALICQTTERKISVRPVTWFSMDNLIKQLHIAKDTFIKITGVMKLGEIIYFNKVRLRDNEGKLKEHNIYSLYKDLNSVEEAIELAAKIGSLNRSIKNINEVIGTDDSFLNNKNIGTLLDKIGYEINSNSVKTLSEYVDKHSLDSLVELLKYAVVMNATNPKNNATGFVISLLKQKENKNKFDKIVESKVRTERQLSNNVENMVIKEYDYIPKGGNHRNPNTKNTISSDESQEYKSNKELWEALF</sequence>